<evidence type="ECO:0000313" key="4">
    <source>
        <dbReference type="Proteomes" id="UP000051658"/>
    </source>
</evidence>
<proteinExistence type="predicted"/>
<organism evidence="3 4">
    <name type="scientific">Carnobacterium divergens DSM 20623</name>
    <dbReference type="NCBI Taxonomy" id="1449336"/>
    <lineage>
        <taxon>Bacteria</taxon>
        <taxon>Bacillati</taxon>
        <taxon>Bacillota</taxon>
        <taxon>Bacilli</taxon>
        <taxon>Lactobacillales</taxon>
        <taxon>Carnobacteriaceae</taxon>
        <taxon>Carnobacterium</taxon>
    </lineage>
</organism>
<dbReference type="GeneID" id="89589642"/>
<gene>
    <name evidence="3" type="ORF">IV74_GL001135</name>
</gene>
<dbReference type="Pfam" id="PF13731">
    <property type="entry name" value="WxL"/>
    <property type="match status" value="1"/>
</dbReference>
<evidence type="ECO:0000259" key="2">
    <source>
        <dbReference type="Pfam" id="PF13731"/>
    </source>
</evidence>
<evidence type="ECO:0000313" key="3">
    <source>
        <dbReference type="EMBL" id="KRN57880.1"/>
    </source>
</evidence>
<feature type="domain" description="WxL" evidence="2">
    <location>
        <begin position="25"/>
        <end position="253"/>
    </location>
</feature>
<dbReference type="InterPro" id="IPR027994">
    <property type="entry name" value="WxL_dom"/>
</dbReference>
<protein>
    <recommendedName>
        <fullName evidence="2">WxL domain-containing protein</fullName>
    </recommendedName>
</protein>
<evidence type="ECO:0000256" key="1">
    <source>
        <dbReference type="SAM" id="SignalP"/>
    </source>
</evidence>
<feature type="chain" id="PRO_5006418026" description="WxL domain-containing protein" evidence="1">
    <location>
        <begin position="25"/>
        <end position="255"/>
    </location>
</feature>
<sequence length="255" mass="27491">MKKAIMLGLASVGILAASSPAVLASEVQTTSDVIFRVNPNPDEVDVVKPGTPDDKITPEGGGHTKGNLRITHVPDIHFGIQDISSSSKEFHPAMQKYTEANTEKYMPHFVQIDDARGSMTATWSLSVTGSVFTPATASNPKLENTYITLDQQTVTNNVYDELSPTETAKRVTGFTDSAKINTDGKTSVEILKVKSGQNTNSTKTSNVFTTGYSKTTEYEASQKNDGITLHVPANDIKVDGETYTATLNWVLADSI</sequence>
<keyword evidence="1" id="KW-0732">Signal</keyword>
<reference evidence="3 4" key="1">
    <citation type="journal article" date="2015" name="Genome Announc.">
        <title>Expanding the biotechnology potential of lactobacilli through comparative genomics of 213 strains and associated genera.</title>
        <authorList>
            <person name="Sun Z."/>
            <person name="Harris H.M."/>
            <person name="McCann A."/>
            <person name="Guo C."/>
            <person name="Argimon S."/>
            <person name="Zhang W."/>
            <person name="Yang X."/>
            <person name="Jeffery I.B."/>
            <person name="Cooney J.C."/>
            <person name="Kagawa T.F."/>
            <person name="Liu W."/>
            <person name="Song Y."/>
            <person name="Salvetti E."/>
            <person name="Wrobel A."/>
            <person name="Rasinkangas P."/>
            <person name="Parkhill J."/>
            <person name="Rea M.C."/>
            <person name="O'Sullivan O."/>
            <person name="Ritari J."/>
            <person name="Douillard F.P."/>
            <person name="Paul Ross R."/>
            <person name="Yang R."/>
            <person name="Briner A.E."/>
            <person name="Felis G.E."/>
            <person name="de Vos W.M."/>
            <person name="Barrangou R."/>
            <person name="Klaenhammer T.R."/>
            <person name="Caufield P.W."/>
            <person name="Cui Y."/>
            <person name="Zhang H."/>
            <person name="O'Toole P.W."/>
        </authorList>
    </citation>
    <scope>NUCLEOTIDE SEQUENCE [LARGE SCALE GENOMIC DNA]</scope>
    <source>
        <strain evidence="3 4">DSM 20623</strain>
    </source>
</reference>
<dbReference type="Proteomes" id="UP000051658">
    <property type="component" value="Unassembled WGS sequence"/>
</dbReference>
<keyword evidence="4" id="KW-1185">Reference proteome</keyword>
<name>A0A0R2HYY8_CARDV</name>
<dbReference type="PATRIC" id="fig|1449336.4.peg.1160"/>
<accession>A0A0R2HYY8</accession>
<dbReference type="EMBL" id="JQBS01000001">
    <property type="protein sequence ID" value="KRN57880.1"/>
    <property type="molecule type" value="Genomic_DNA"/>
</dbReference>
<dbReference type="RefSeq" id="WP_034568360.1">
    <property type="nucleotide sequence ID" value="NZ_JQBS01000001.1"/>
</dbReference>
<feature type="signal peptide" evidence="1">
    <location>
        <begin position="1"/>
        <end position="24"/>
    </location>
</feature>
<comment type="caution">
    <text evidence="3">The sequence shown here is derived from an EMBL/GenBank/DDBJ whole genome shotgun (WGS) entry which is preliminary data.</text>
</comment>
<dbReference type="AlphaFoldDB" id="A0A0R2HYY8"/>